<dbReference type="EMBL" id="GGEC01075486">
    <property type="protein sequence ID" value="MBX55970.1"/>
    <property type="molecule type" value="Transcribed_RNA"/>
</dbReference>
<organism evidence="2">
    <name type="scientific">Rhizophora mucronata</name>
    <name type="common">Asiatic mangrove</name>
    <dbReference type="NCBI Taxonomy" id="61149"/>
    <lineage>
        <taxon>Eukaryota</taxon>
        <taxon>Viridiplantae</taxon>
        <taxon>Streptophyta</taxon>
        <taxon>Embryophyta</taxon>
        <taxon>Tracheophyta</taxon>
        <taxon>Spermatophyta</taxon>
        <taxon>Magnoliopsida</taxon>
        <taxon>eudicotyledons</taxon>
        <taxon>Gunneridae</taxon>
        <taxon>Pentapetalae</taxon>
        <taxon>rosids</taxon>
        <taxon>fabids</taxon>
        <taxon>Malpighiales</taxon>
        <taxon>Rhizophoraceae</taxon>
        <taxon>Rhizophora</taxon>
    </lineage>
</organism>
<feature type="compositionally biased region" description="Basic and acidic residues" evidence="1">
    <location>
        <begin position="48"/>
        <end position="65"/>
    </location>
</feature>
<evidence type="ECO:0000313" key="2">
    <source>
        <dbReference type="EMBL" id="MBX55970.1"/>
    </source>
</evidence>
<name>A0A2P2PMH6_RHIMU</name>
<feature type="region of interest" description="Disordered" evidence="1">
    <location>
        <begin position="36"/>
        <end position="65"/>
    </location>
</feature>
<proteinExistence type="predicted"/>
<reference evidence="2" key="1">
    <citation type="submission" date="2018-02" db="EMBL/GenBank/DDBJ databases">
        <title>Rhizophora mucronata_Transcriptome.</title>
        <authorList>
            <person name="Meera S.P."/>
            <person name="Sreeshan A."/>
            <person name="Augustine A."/>
        </authorList>
    </citation>
    <scope>NUCLEOTIDE SEQUENCE</scope>
    <source>
        <tissue evidence="2">Leaf</tissue>
    </source>
</reference>
<dbReference type="GO" id="GO:0016301">
    <property type="term" value="F:kinase activity"/>
    <property type="evidence" value="ECO:0007669"/>
    <property type="project" value="UniProtKB-KW"/>
</dbReference>
<protein>
    <submittedName>
        <fullName evidence="2">PTI1-like tyrosine-protein kinase At3g15890</fullName>
    </submittedName>
</protein>
<evidence type="ECO:0000256" key="1">
    <source>
        <dbReference type="SAM" id="MobiDB-lite"/>
    </source>
</evidence>
<sequence>MLEVVDLLKGESKEKLTEIKIDELFGVPPVADYNDGTSVAEDSTGFISEEKDAKQDDKEIIQENT</sequence>
<keyword evidence="2" id="KW-0808">Transferase</keyword>
<dbReference type="AlphaFoldDB" id="A0A2P2PMH6"/>
<keyword evidence="2" id="KW-0418">Kinase</keyword>
<accession>A0A2P2PMH6</accession>